<dbReference type="RefSeq" id="WP_058257172.1">
    <property type="nucleotide sequence ID" value="NZ_DUPS01000002.1"/>
</dbReference>
<evidence type="ECO:0000256" key="1">
    <source>
        <dbReference type="SAM" id="Phobius"/>
    </source>
</evidence>
<feature type="transmembrane region" description="Helical" evidence="1">
    <location>
        <begin position="5"/>
        <end position="23"/>
    </location>
</feature>
<gene>
    <name evidence="2" type="ORF">SD1D_0171</name>
</gene>
<dbReference type="SUPFAM" id="SSF82171">
    <property type="entry name" value="DPP6 N-terminal domain-like"/>
    <property type="match status" value="1"/>
</dbReference>
<keyword evidence="1" id="KW-0472">Membrane</keyword>
<keyword evidence="1" id="KW-0812">Transmembrane</keyword>
<dbReference type="AlphaFoldDB" id="A0A0K8J2N7"/>
<dbReference type="KEGG" id="hsd:SD1D_0171"/>
<accession>A0A0K8J2N7</accession>
<keyword evidence="3" id="KW-1185">Reference proteome</keyword>
<name>A0A0K8J2N7_9FIRM</name>
<proteinExistence type="predicted"/>
<dbReference type="EMBL" id="LN879430">
    <property type="protein sequence ID" value="CUH91725.1"/>
    <property type="molecule type" value="Genomic_DNA"/>
</dbReference>
<protein>
    <submittedName>
        <fullName evidence="2">Putative membrane protein</fullName>
    </submittedName>
</protein>
<reference evidence="3" key="1">
    <citation type="submission" date="2015-09" db="EMBL/GenBank/DDBJ databases">
        <authorList>
            <person name="Wibberg D."/>
        </authorList>
    </citation>
    <scope>NUCLEOTIDE SEQUENCE [LARGE SCALE GENOMIC DNA]</scope>
    <source>
        <strain evidence="3">SD1D</strain>
    </source>
</reference>
<dbReference type="OrthoDB" id="1761263at2"/>
<evidence type="ECO:0000313" key="2">
    <source>
        <dbReference type="EMBL" id="CUH91725.1"/>
    </source>
</evidence>
<organism evidence="2 3">
    <name type="scientific">Herbinix luporum</name>
    <dbReference type="NCBI Taxonomy" id="1679721"/>
    <lineage>
        <taxon>Bacteria</taxon>
        <taxon>Bacillati</taxon>
        <taxon>Bacillota</taxon>
        <taxon>Clostridia</taxon>
        <taxon>Lachnospirales</taxon>
        <taxon>Lachnospiraceae</taxon>
        <taxon>Herbinix</taxon>
    </lineage>
</organism>
<dbReference type="Gene3D" id="3.90.70.10">
    <property type="entry name" value="Cysteine proteinases"/>
    <property type="match status" value="1"/>
</dbReference>
<dbReference type="Proteomes" id="UP000196053">
    <property type="component" value="Chromosome I"/>
</dbReference>
<evidence type="ECO:0000313" key="3">
    <source>
        <dbReference type="Proteomes" id="UP000196053"/>
    </source>
</evidence>
<sequence length="850" mass="98465">MLKQIYRIIILIAIFIASLYYFSKDIKEVVFNIDNTTKMEEATFPLVRLRTEDVIINLLHGYSSNLDANSIRESLTPIGPEGSFEVLIQESDYEIKKLNYEVREFIGNELIEKGSVSVFDEENEFKTAKLHLSPDLQKEKDYAVKITLITSESRKMYYYTRIKKYDSGNLKKKLEFVMDFHNAIKDKEKAEEYSVYLEPHRTKENTSLADVNIHSSLELITWGKLEPEFITEVVPTVVENYAEIASFVLEYVVKAKVSDIPEFYKVKEYYRVRYTPGRTYLLNYERRMEALFDTDLTNVSMNQLKLGITSNLDIPYLAGPDKMKFAFVRNRELWFYDLEENKIVRIFSFRQNKTDYIRDIYDQHDIRILNMDAEGNVNFMVYGYMNRGQYEGRVAIVLYKYIRADQRIEELVYIPVDEPYQRLKENMGELSYINNLDIFYFHIYDSIYSYDMITKQLTKLASNVAKDNILDFSKEGYFVWQESDGLGYSNNINIMNLETGDIQKIDSRPGYKIVLLDMIDMNLIYGFVAENDITTMIDGRVIIPMNRIEIASLQNEILKSYNKEGYYITGVEVKDNIVELYRSKKGKVNGKDVYVSSSSDYIMNRIVEKTPFISVVPRVSEAALTEYYIQLPSEFDMDKEPKMLTTVNTIISDDPTLRLPKDGENISNEKQYYAYIMGELEETYKEAAEAINAADQGAGVVLSSLNHLVWERGVNASRINLSKFETMDFSASSNSLESCIKLMAKYLGKNIDNKTLDLKDTSALEILNKDLKVEPIRLTGSTLDQVLYYINKGRPVIAMTGYNDAILIYGYDAYNIYMIDPKQGKSVKIGLQDSRDLFENAGNIFISYLD</sequence>
<keyword evidence="1" id="KW-1133">Transmembrane helix</keyword>